<evidence type="ECO:0000313" key="3">
    <source>
        <dbReference type="Proteomes" id="UP000015105"/>
    </source>
</evidence>
<evidence type="ECO:0000256" key="1">
    <source>
        <dbReference type="SAM" id="MobiDB-lite"/>
    </source>
</evidence>
<protein>
    <submittedName>
        <fullName evidence="2">Uncharacterized protein</fullName>
    </submittedName>
</protein>
<dbReference type="EnsemblPlants" id="AET2Gv20081500.1">
    <property type="protein sequence ID" value="AET2Gv20081500.1"/>
    <property type="gene ID" value="AET2Gv20081500"/>
</dbReference>
<reference evidence="2" key="4">
    <citation type="submission" date="2019-03" db="UniProtKB">
        <authorList>
            <consortium name="EnsemblPlants"/>
        </authorList>
    </citation>
    <scope>IDENTIFICATION</scope>
</reference>
<accession>A0A453ADL8</accession>
<reference evidence="3" key="1">
    <citation type="journal article" date="2014" name="Science">
        <title>Ancient hybridizations among the ancestral genomes of bread wheat.</title>
        <authorList>
            <consortium name="International Wheat Genome Sequencing Consortium,"/>
            <person name="Marcussen T."/>
            <person name="Sandve S.R."/>
            <person name="Heier L."/>
            <person name="Spannagl M."/>
            <person name="Pfeifer M."/>
            <person name="Jakobsen K.S."/>
            <person name="Wulff B.B."/>
            <person name="Steuernagel B."/>
            <person name="Mayer K.F."/>
            <person name="Olsen O.A."/>
        </authorList>
    </citation>
    <scope>NUCLEOTIDE SEQUENCE [LARGE SCALE GENOMIC DNA]</scope>
    <source>
        <strain evidence="3">cv. AL8/78</strain>
    </source>
</reference>
<feature type="region of interest" description="Disordered" evidence="1">
    <location>
        <begin position="1"/>
        <end position="26"/>
    </location>
</feature>
<name>A0A453ADL8_AEGTS</name>
<keyword evidence="3" id="KW-1185">Reference proteome</keyword>
<sequence length="127" mass="14433">RPRPPSLPLPPPPLPPPPQPSPPPPVVVDGVDVPRHIVDLFVDYCRRSCPANSTICHFCVFEMQRSQNFTVATWQMPAHCHDLHRLEGGSVRCPVAGCHVRVRPGRDLALHSRFVHDFPPGWWRRYI</sequence>
<reference evidence="2" key="3">
    <citation type="journal article" date="2017" name="Nature">
        <title>Genome sequence of the progenitor of the wheat D genome Aegilops tauschii.</title>
        <authorList>
            <person name="Luo M.C."/>
            <person name="Gu Y.Q."/>
            <person name="Puiu D."/>
            <person name="Wang H."/>
            <person name="Twardziok S.O."/>
            <person name="Deal K.R."/>
            <person name="Huo N."/>
            <person name="Zhu T."/>
            <person name="Wang L."/>
            <person name="Wang Y."/>
            <person name="McGuire P.E."/>
            <person name="Liu S."/>
            <person name="Long H."/>
            <person name="Ramasamy R.K."/>
            <person name="Rodriguez J.C."/>
            <person name="Van S.L."/>
            <person name="Yuan L."/>
            <person name="Wang Z."/>
            <person name="Xia Z."/>
            <person name="Xiao L."/>
            <person name="Anderson O.D."/>
            <person name="Ouyang S."/>
            <person name="Liang Y."/>
            <person name="Zimin A.V."/>
            <person name="Pertea G."/>
            <person name="Qi P."/>
            <person name="Bennetzen J.L."/>
            <person name="Dai X."/>
            <person name="Dawson M.W."/>
            <person name="Muller H.G."/>
            <person name="Kugler K."/>
            <person name="Rivarola-Duarte L."/>
            <person name="Spannagl M."/>
            <person name="Mayer K.F.X."/>
            <person name="Lu F.H."/>
            <person name="Bevan M.W."/>
            <person name="Leroy P."/>
            <person name="Li P."/>
            <person name="You F.M."/>
            <person name="Sun Q."/>
            <person name="Liu Z."/>
            <person name="Lyons E."/>
            <person name="Wicker T."/>
            <person name="Salzberg S.L."/>
            <person name="Devos K.M."/>
            <person name="Dvorak J."/>
        </authorList>
    </citation>
    <scope>NUCLEOTIDE SEQUENCE [LARGE SCALE GENOMIC DNA]</scope>
    <source>
        <strain evidence="2">cv. AL8/78</strain>
    </source>
</reference>
<reference evidence="2" key="5">
    <citation type="journal article" date="2021" name="G3 (Bethesda)">
        <title>Aegilops tauschii genome assembly Aet v5.0 features greater sequence contiguity and improved annotation.</title>
        <authorList>
            <person name="Wang L."/>
            <person name="Zhu T."/>
            <person name="Rodriguez J.C."/>
            <person name="Deal K.R."/>
            <person name="Dubcovsky J."/>
            <person name="McGuire P.E."/>
            <person name="Lux T."/>
            <person name="Spannagl M."/>
            <person name="Mayer K.F.X."/>
            <person name="Baldrich P."/>
            <person name="Meyers B.C."/>
            <person name="Huo N."/>
            <person name="Gu Y.Q."/>
            <person name="Zhou H."/>
            <person name="Devos K.M."/>
            <person name="Bennetzen J.L."/>
            <person name="Unver T."/>
            <person name="Budak H."/>
            <person name="Gulick P.J."/>
            <person name="Galiba G."/>
            <person name="Kalapos B."/>
            <person name="Nelson D.R."/>
            <person name="Li P."/>
            <person name="You F.M."/>
            <person name="Luo M.C."/>
            <person name="Dvorak J."/>
        </authorList>
    </citation>
    <scope>NUCLEOTIDE SEQUENCE [LARGE SCALE GENOMIC DNA]</scope>
    <source>
        <strain evidence="2">cv. AL8/78</strain>
    </source>
</reference>
<dbReference type="Gramene" id="AET2Gv20081500.1">
    <property type="protein sequence ID" value="AET2Gv20081500.1"/>
    <property type="gene ID" value="AET2Gv20081500"/>
</dbReference>
<evidence type="ECO:0000313" key="2">
    <source>
        <dbReference type="EnsemblPlants" id="AET2Gv20081500.1"/>
    </source>
</evidence>
<dbReference type="Proteomes" id="UP000015105">
    <property type="component" value="Chromosome 2D"/>
</dbReference>
<reference evidence="3" key="2">
    <citation type="journal article" date="2017" name="Nat. Plants">
        <title>The Aegilops tauschii genome reveals multiple impacts of transposons.</title>
        <authorList>
            <person name="Zhao G."/>
            <person name="Zou C."/>
            <person name="Li K."/>
            <person name="Wang K."/>
            <person name="Li T."/>
            <person name="Gao L."/>
            <person name="Zhang X."/>
            <person name="Wang H."/>
            <person name="Yang Z."/>
            <person name="Liu X."/>
            <person name="Jiang W."/>
            <person name="Mao L."/>
            <person name="Kong X."/>
            <person name="Jiao Y."/>
            <person name="Jia J."/>
        </authorList>
    </citation>
    <scope>NUCLEOTIDE SEQUENCE [LARGE SCALE GENOMIC DNA]</scope>
    <source>
        <strain evidence="3">cv. AL8/78</strain>
    </source>
</reference>
<organism evidence="2 3">
    <name type="scientific">Aegilops tauschii subsp. strangulata</name>
    <name type="common">Goatgrass</name>
    <dbReference type="NCBI Taxonomy" id="200361"/>
    <lineage>
        <taxon>Eukaryota</taxon>
        <taxon>Viridiplantae</taxon>
        <taxon>Streptophyta</taxon>
        <taxon>Embryophyta</taxon>
        <taxon>Tracheophyta</taxon>
        <taxon>Spermatophyta</taxon>
        <taxon>Magnoliopsida</taxon>
        <taxon>Liliopsida</taxon>
        <taxon>Poales</taxon>
        <taxon>Poaceae</taxon>
        <taxon>BOP clade</taxon>
        <taxon>Pooideae</taxon>
        <taxon>Triticodae</taxon>
        <taxon>Triticeae</taxon>
        <taxon>Triticinae</taxon>
        <taxon>Aegilops</taxon>
    </lineage>
</organism>
<dbReference type="AlphaFoldDB" id="A0A453ADL8"/>
<proteinExistence type="predicted"/>